<evidence type="ECO:0000313" key="3">
    <source>
        <dbReference type="EMBL" id="TZE81850.1"/>
    </source>
</evidence>
<evidence type="ECO:0000256" key="2">
    <source>
        <dbReference type="SAM" id="Phobius"/>
    </source>
</evidence>
<feature type="region of interest" description="Disordered" evidence="1">
    <location>
        <begin position="31"/>
        <end position="85"/>
    </location>
</feature>
<dbReference type="EMBL" id="VTPS01000010">
    <property type="protein sequence ID" value="TZE81850.1"/>
    <property type="molecule type" value="Genomic_DNA"/>
</dbReference>
<dbReference type="Proteomes" id="UP000322976">
    <property type="component" value="Unassembled WGS sequence"/>
</dbReference>
<gene>
    <name evidence="3" type="ORF">FWJ32_07685</name>
</gene>
<accession>A0A5D8QB81</accession>
<evidence type="ECO:0000313" key="4">
    <source>
        <dbReference type="Proteomes" id="UP000322976"/>
    </source>
</evidence>
<sequence>MATDLIIQIIVLIIAGIVGYFFTPKRNSTKNRVMTGKPGVDNKNKEPFGNIDKNMDKLEGTDIQVPSDAGDTERKQQLNNNPEPVYTEEGMENIEEMCKPMCSTPYADELMKAVIYSEIIAPPKALRRIKRVIR</sequence>
<keyword evidence="2" id="KW-1133">Transmembrane helix</keyword>
<reference evidence="3 4" key="1">
    <citation type="submission" date="2019-08" db="EMBL/GenBank/DDBJ databases">
        <title>Calorimonas adulescens gen. nov., sp. nov., an anaerobic thermophilic bacterium from Sakhalin hot spring.</title>
        <authorList>
            <person name="Khomyakova M.A."/>
            <person name="Merkel A.Y."/>
            <person name="Novikov A."/>
            <person name="Bonch-Osmolovskaya E.A."/>
            <person name="Slobodkin A.I."/>
        </authorList>
    </citation>
    <scope>NUCLEOTIDE SEQUENCE [LARGE SCALE GENOMIC DNA]</scope>
    <source>
        <strain evidence="3 4">A05MB</strain>
    </source>
</reference>
<keyword evidence="2" id="KW-0472">Membrane</keyword>
<comment type="caution">
    <text evidence="3">The sequence shown here is derived from an EMBL/GenBank/DDBJ whole genome shotgun (WGS) entry which is preliminary data.</text>
</comment>
<dbReference type="AlphaFoldDB" id="A0A5D8QB81"/>
<feature type="transmembrane region" description="Helical" evidence="2">
    <location>
        <begin position="6"/>
        <end position="23"/>
    </location>
</feature>
<organism evidence="3 4">
    <name type="scientific">Calorimonas adulescens</name>
    <dbReference type="NCBI Taxonomy" id="2606906"/>
    <lineage>
        <taxon>Bacteria</taxon>
        <taxon>Bacillati</taxon>
        <taxon>Bacillota</taxon>
        <taxon>Clostridia</taxon>
        <taxon>Thermoanaerobacterales</taxon>
        <taxon>Thermoanaerobacteraceae</taxon>
        <taxon>Calorimonas</taxon>
    </lineage>
</organism>
<keyword evidence="2" id="KW-0812">Transmembrane</keyword>
<proteinExistence type="predicted"/>
<evidence type="ECO:0000256" key="1">
    <source>
        <dbReference type="SAM" id="MobiDB-lite"/>
    </source>
</evidence>
<dbReference type="RefSeq" id="WP_149545376.1">
    <property type="nucleotide sequence ID" value="NZ_VTPS01000010.1"/>
</dbReference>
<keyword evidence="4" id="KW-1185">Reference proteome</keyword>
<protein>
    <submittedName>
        <fullName evidence="3">Uncharacterized protein</fullName>
    </submittedName>
</protein>
<name>A0A5D8QB81_9THEO</name>